<dbReference type="PANTHER" id="PTHR30250">
    <property type="entry name" value="PST FAMILY PREDICTED COLANIC ACID TRANSPORTER"/>
    <property type="match status" value="1"/>
</dbReference>
<proteinExistence type="predicted"/>
<feature type="transmembrane region" description="Helical" evidence="6">
    <location>
        <begin position="94"/>
        <end position="115"/>
    </location>
</feature>
<feature type="transmembrane region" description="Helical" evidence="6">
    <location>
        <begin position="329"/>
        <end position="351"/>
    </location>
</feature>
<dbReference type="InterPro" id="IPR050833">
    <property type="entry name" value="Poly_Biosynth_Transport"/>
</dbReference>
<feature type="transmembrane region" description="Helical" evidence="6">
    <location>
        <begin position="358"/>
        <end position="378"/>
    </location>
</feature>
<dbReference type="Proteomes" id="UP000009877">
    <property type="component" value="Unassembled WGS sequence"/>
</dbReference>
<sequence length="418" mass="43665">MAAERQRAAALQSALVMSIRIGGAALQMLLVAVVALRFPVEMVGLNGVMWAVALVARAAGTFGLDTSGMRSQSPLWAEGRHDEARAIARRDARALLRIWAVLTVLALVASLIIQLTAGTGGLVLVLYGVAVSSALGRLFMVQRVARQAPLAGQFLESVALPGLALLIAIASALLAPQLLIPGQVAAFVIISIAFWRLSPSAGPPPPSVTVPPVPWGQSLILAAGSALTALSVRGLMFLLGARSLAATGTYEVAQRIQSAGAMGTTAVATVFMPRIAMSVTRRGRLVALVLEAAAVSAVLPTLLLGFLLVLGEQRIVDLLGPEYQGTWGASVILVVATLINALTSATSNVLMFGGRERLFMVISGAQLVLVVGGAWLLGTDTAVGMAWWMLIGELLRSCSMVTGFLVHLRGLQPRHRAD</sequence>
<dbReference type="AlphaFoldDB" id="M2YF45"/>
<comment type="caution">
    <text evidence="7">The sequence shown here is derived from an EMBL/GenBank/DDBJ whole genome shotgun (WGS) entry which is preliminary data.</text>
</comment>
<dbReference type="RefSeq" id="WP_006214097.1">
    <property type="nucleotide sequence ID" value="NZ_ANHZ02000005.1"/>
</dbReference>
<dbReference type="EMBL" id="ANHZ02000005">
    <property type="protein sequence ID" value="EME37170.1"/>
    <property type="molecule type" value="Genomic_DNA"/>
</dbReference>
<feature type="transmembrane region" description="Helical" evidence="6">
    <location>
        <begin position="153"/>
        <end position="174"/>
    </location>
</feature>
<organism evidence="7 8">
    <name type="scientific">Kocuria palustris PEL</name>
    <dbReference type="NCBI Taxonomy" id="1236550"/>
    <lineage>
        <taxon>Bacteria</taxon>
        <taxon>Bacillati</taxon>
        <taxon>Actinomycetota</taxon>
        <taxon>Actinomycetes</taxon>
        <taxon>Micrococcales</taxon>
        <taxon>Micrococcaceae</taxon>
        <taxon>Kocuria</taxon>
    </lineage>
</organism>
<evidence type="ECO:0000313" key="8">
    <source>
        <dbReference type="Proteomes" id="UP000009877"/>
    </source>
</evidence>
<dbReference type="GO" id="GO:0005886">
    <property type="term" value="C:plasma membrane"/>
    <property type="evidence" value="ECO:0007669"/>
    <property type="project" value="UniProtKB-SubCell"/>
</dbReference>
<feature type="transmembrane region" description="Helical" evidence="6">
    <location>
        <begin position="384"/>
        <end position="406"/>
    </location>
</feature>
<protein>
    <recommendedName>
        <fullName evidence="9">Membrane protein involved in the export of O-antigen and teichoic acid</fullName>
    </recommendedName>
</protein>
<keyword evidence="3 6" id="KW-0812">Transmembrane</keyword>
<comment type="subcellular location">
    <subcellularLocation>
        <location evidence="1">Cell membrane</location>
        <topology evidence="1">Multi-pass membrane protein</topology>
    </subcellularLocation>
</comment>
<evidence type="ECO:0000313" key="7">
    <source>
        <dbReference type="EMBL" id="EME37170.1"/>
    </source>
</evidence>
<keyword evidence="4 6" id="KW-1133">Transmembrane helix</keyword>
<feature type="transmembrane region" description="Helical" evidence="6">
    <location>
        <begin position="121"/>
        <end position="141"/>
    </location>
</feature>
<evidence type="ECO:0000256" key="2">
    <source>
        <dbReference type="ARBA" id="ARBA00022475"/>
    </source>
</evidence>
<gene>
    <name evidence="7" type="ORF">C884_02084</name>
</gene>
<evidence type="ECO:0000256" key="4">
    <source>
        <dbReference type="ARBA" id="ARBA00022989"/>
    </source>
</evidence>
<evidence type="ECO:0000256" key="1">
    <source>
        <dbReference type="ARBA" id="ARBA00004651"/>
    </source>
</evidence>
<feature type="transmembrane region" description="Helical" evidence="6">
    <location>
        <begin position="47"/>
        <end position="64"/>
    </location>
</feature>
<dbReference type="STRING" id="71999.KPaMU14_11745"/>
<evidence type="ECO:0000256" key="6">
    <source>
        <dbReference type="SAM" id="Phobius"/>
    </source>
</evidence>
<feature type="transmembrane region" description="Helical" evidence="6">
    <location>
        <begin position="219"/>
        <end position="240"/>
    </location>
</feature>
<evidence type="ECO:0000256" key="5">
    <source>
        <dbReference type="ARBA" id="ARBA00023136"/>
    </source>
</evidence>
<keyword evidence="5 6" id="KW-0472">Membrane</keyword>
<name>M2YF45_9MICC</name>
<reference evidence="7 8" key="1">
    <citation type="journal article" date="2014" name="Genome Announc.">
        <title>Draft Genome Sequence of Kocuria palustris PEL.</title>
        <authorList>
            <person name="Sharma G."/>
            <person name="Khatri I."/>
            <person name="Subramanian S."/>
        </authorList>
    </citation>
    <scope>NUCLEOTIDE SEQUENCE [LARGE SCALE GENOMIC DNA]</scope>
    <source>
        <strain evidence="7 8">PEL</strain>
    </source>
</reference>
<evidence type="ECO:0000256" key="3">
    <source>
        <dbReference type="ARBA" id="ARBA00022692"/>
    </source>
</evidence>
<keyword evidence="8" id="KW-1185">Reference proteome</keyword>
<dbReference type="PANTHER" id="PTHR30250:SF11">
    <property type="entry name" value="O-ANTIGEN TRANSPORTER-RELATED"/>
    <property type="match status" value="1"/>
</dbReference>
<accession>M2YF45</accession>
<keyword evidence="2" id="KW-1003">Cell membrane</keyword>
<feature type="transmembrane region" description="Helical" evidence="6">
    <location>
        <begin position="285"/>
        <end position="309"/>
    </location>
</feature>
<evidence type="ECO:0008006" key="9">
    <source>
        <dbReference type="Google" id="ProtNLM"/>
    </source>
</evidence>